<protein>
    <submittedName>
        <fullName evidence="2">2322_t:CDS:1</fullName>
    </submittedName>
</protein>
<dbReference type="Proteomes" id="UP000789901">
    <property type="component" value="Unassembled WGS sequence"/>
</dbReference>
<sequence>WHSTSNNTNLSESFHAKINRYGTNLNLRIAIENNIKTFNSIKTHNKSGIVSHRSNYGIISTTKKSIKKATQKISKKRQSDEKS</sequence>
<dbReference type="EMBL" id="CAJVQB010090718">
    <property type="protein sequence ID" value="CAG8848117.1"/>
    <property type="molecule type" value="Genomic_DNA"/>
</dbReference>
<feature type="region of interest" description="Disordered" evidence="1">
    <location>
        <begin position="63"/>
        <end position="83"/>
    </location>
</feature>
<gene>
    <name evidence="2" type="ORF">GMARGA_LOCUS39024</name>
</gene>
<evidence type="ECO:0000313" key="2">
    <source>
        <dbReference type="EMBL" id="CAG8848117.1"/>
    </source>
</evidence>
<accession>A0ABN7X4S6</accession>
<evidence type="ECO:0000256" key="1">
    <source>
        <dbReference type="SAM" id="MobiDB-lite"/>
    </source>
</evidence>
<evidence type="ECO:0000313" key="3">
    <source>
        <dbReference type="Proteomes" id="UP000789901"/>
    </source>
</evidence>
<reference evidence="2 3" key="1">
    <citation type="submission" date="2021-06" db="EMBL/GenBank/DDBJ databases">
        <authorList>
            <person name="Kallberg Y."/>
            <person name="Tangrot J."/>
            <person name="Rosling A."/>
        </authorList>
    </citation>
    <scope>NUCLEOTIDE SEQUENCE [LARGE SCALE GENOMIC DNA]</scope>
    <source>
        <strain evidence="2 3">120-4 pot B 10/14</strain>
    </source>
</reference>
<feature type="non-terminal residue" evidence="2">
    <location>
        <position position="83"/>
    </location>
</feature>
<keyword evidence="3" id="KW-1185">Reference proteome</keyword>
<feature type="compositionally biased region" description="Basic residues" evidence="1">
    <location>
        <begin position="64"/>
        <end position="76"/>
    </location>
</feature>
<comment type="caution">
    <text evidence="2">The sequence shown here is derived from an EMBL/GenBank/DDBJ whole genome shotgun (WGS) entry which is preliminary data.</text>
</comment>
<proteinExistence type="predicted"/>
<name>A0ABN7X4S6_GIGMA</name>
<feature type="non-terminal residue" evidence="2">
    <location>
        <position position="1"/>
    </location>
</feature>
<organism evidence="2 3">
    <name type="scientific">Gigaspora margarita</name>
    <dbReference type="NCBI Taxonomy" id="4874"/>
    <lineage>
        <taxon>Eukaryota</taxon>
        <taxon>Fungi</taxon>
        <taxon>Fungi incertae sedis</taxon>
        <taxon>Mucoromycota</taxon>
        <taxon>Glomeromycotina</taxon>
        <taxon>Glomeromycetes</taxon>
        <taxon>Diversisporales</taxon>
        <taxon>Gigasporaceae</taxon>
        <taxon>Gigaspora</taxon>
    </lineage>
</organism>